<organism evidence="4 5">
    <name type="scientific">Silvanigrella aquatica</name>
    <dbReference type="NCBI Taxonomy" id="1915309"/>
    <lineage>
        <taxon>Bacteria</taxon>
        <taxon>Pseudomonadati</taxon>
        <taxon>Bdellovibrionota</taxon>
        <taxon>Oligoflexia</taxon>
        <taxon>Silvanigrellales</taxon>
        <taxon>Silvanigrellaceae</taxon>
        <taxon>Silvanigrella</taxon>
    </lineage>
</organism>
<evidence type="ECO:0000256" key="1">
    <source>
        <dbReference type="ARBA" id="ARBA00007613"/>
    </source>
</evidence>
<dbReference type="PANTHER" id="PTHR30203:SF33">
    <property type="entry name" value="BLR4455 PROTEIN"/>
    <property type="match status" value="1"/>
</dbReference>
<evidence type="ECO:0000256" key="3">
    <source>
        <dbReference type="SAM" id="MobiDB-lite"/>
    </source>
</evidence>
<keyword evidence="2" id="KW-0472">Membrane</keyword>
<dbReference type="GO" id="GO:0015562">
    <property type="term" value="F:efflux transmembrane transporter activity"/>
    <property type="evidence" value="ECO:0007669"/>
    <property type="project" value="InterPro"/>
</dbReference>
<dbReference type="Gene3D" id="2.20.200.10">
    <property type="entry name" value="Outer membrane efflux proteins (OEP)"/>
    <property type="match status" value="1"/>
</dbReference>
<comment type="subcellular location">
    <subcellularLocation>
        <location evidence="2">Cell membrane</location>
        <topology evidence="2">Lipid-anchor</topology>
    </subcellularLocation>
</comment>
<dbReference type="PANTHER" id="PTHR30203">
    <property type="entry name" value="OUTER MEMBRANE CATION EFFLUX PROTEIN"/>
    <property type="match status" value="1"/>
</dbReference>
<evidence type="ECO:0000313" key="4">
    <source>
        <dbReference type="EMBL" id="APJ04308.1"/>
    </source>
</evidence>
<dbReference type="SUPFAM" id="SSF56954">
    <property type="entry name" value="Outer membrane efflux proteins (OEP)"/>
    <property type="match status" value="1"/>
</dbReference>
<dbReference type="InterPro" id="IPR003423">
    <property type="entry name" value="OMP_efflux"/>
</dbReference>
<keyword evidence="2" id="KW-0732">Signal</keyword>
<gene>
    <name evidence="4" type="ORF">AXG55_10480</name>
</gene>
<keyword evidence="2" id="KW-0812">Transmembrane</keyword>
<dbReference type="GO" id="GO:0005886">
    <property type="term" value="C:plasma membrane"/>
    <property type="evidence" value="ECO:0007669"/>
    <property type="project" value="UniProtKB-SubCell"/>
</dbReference>
<feature type="signal peptide" evidence="2">
    <location>
        <begin position="1"/>
        <end position="23"/>
    </location>
</feature>
<keyword evidence="2" id="KW-0564">Palmitate</keyword>
<dbReference type="InterPro" id="IPR010131">
    <property type="entry name" value="MdtP/NodT-like"/>
</dbReference>
<dbReference type="RefSeq" id="WP_233231150.1">
    <property type="nucleotide sequence ID" value="NZ_CP017834.1"/>
</dbReference>
<dbReference type="Gene3D" id="1.20.1600.10">
    <property type="entry name" value="Outer membrane efflux proteins (OEP)"/>
    <property type="match status" value="1"/>
</dbReference>
<comment type="similarity">
    <text evidence="1 2">Belongs to the outer membrane factor (OMF) (TC 1.B.17) family.</text>
</comment>
<name>A0A1L4D285_9BACT</name>
<evidence type="ECO:0000256" key="2">
    <source>
        <dbReference type="RuleBase" id="RU362097"/>
    </source>
</evidence>
<dbReference type="STRING" id="1915309.AXG55_10480"/>
<dbReference type="KEGG" id="saqi:AXG55_10480"/>
<evidence type="ECO:0000313" key="5">
    <source>
        <dbReference type="Proteomes" id="UP000184731"/>
    </source>
</evidence>
<dbReference type="PROSITE" id="PS51257">
    <property type="entry name" value="PROKAR_LIPOPROTEIN"/>
    <property type="match status" value="1"/>
</dbReference>
<dbReference type="AlphaFoldDB" id="A0A1L4D285"/>
<accession>A0A1L4D285</accession>
<protein>
    <recommendedName>
        <fullName evidence="6">RND transporter</fullName>
    </recommendedName>
</protein>
<keyword evidence="2" id="KW-1134">Transmembrane beta strand</keyword>
<dbReference type="NCBIfam" id="TIGR01845">
    <property type="entry name" value="outer_NodT"/>
    <property type="match status" value="1"/>
</dbReference>
<dbReference type="Proteomes" id="UP000184731">
    <property type="component" value="Chromosome"/>
</dbReference>
<feature type="region of interest" description="Disordered" evidence="3">
    <location>
        <begin position="113"/>
        <end position="140"/>
    </location>
</feature>
<reference evidence="4 5" key="1">
    <citation type="submission" date="2016-10" db="EMBL/GenBank/DDBJ databases">
        <title>Silvanigrella aquatica sp. nov., isolated from a freshwater lake located in the Black Forest, Germany, description of Silvanigrellaceae fam. nov., Silvanigrellales ord. nov., reclassification of the order Bdellovibrionales in the class Oligoflexia, reclassification of the families Bacteriovoracaceae and Halobacteriovoraceae in the new order Bacteriovoracales ord. nov., and reclassification of the family Pseudobacteriovoracaceae in the order Oligoflexiales.</title>
        <authorList>
            <person name="Hahn M.W."/>
            <person name="Schmidt J."/>
            <person name="Koll U."/>
            <person name="Rohde M."/>
            <person name="Verbag S."/>
            <person name="Pitt A."/>
            <person name="Nakai R."/>
            <person name="Naganuma T."/>
            <person name="Lang E."/>
        </authorList>
    </citation>
    <scope>NUCLEOTIDE SEQUENCE [LARGE SCALE GENOMIC DNA]</scope>
    <source>
        <strain evidence="4 5">MWH-Nonnen-W8red</strain>
    </source>
</reference>
<dbReference type="EMBL" id="CP017834">
    <property type="protein sequence ID" value="APJ04308.1"/>
    <property type="molecule type" value="Genomic_DNA"/>
</dbReference>
<proteinExistence type="inferred from homology"/>
<keyword evidence="5" id="KW-1185">Reference proteome</keyword>
<feature type="chain" id="PRO_5009734307" description="RND transporter" evidence="2">
    <location>
        <begin position="24"/>
        <end position="476"/>
    </location>
</feature>
<keyword evidence="2" id="KW-0449">Lipoprotein</keyword>
<dbReference type="Pfam" id="PF02321">
    <property type="entry name" value="OEP"/>
    <property type="match status" value="2"/>
</dbReference>
<feature type="compositionally biased region" description="Polar residues" evidence="3">
    <location>
        <begin position="118"/>
        <end position="140"/>
    </location>
</feature>
<sequence>MNNLKFKNNLLFILLLISIASLTACTVGPDYNKVTFEFPENFKETADNKWKKADPKDDHDKGKWWEIFQDPVLNKLEEQLNISNQNIAAAMSQYDQAQALLGQSVSGYFPNVSGSGGATRQRSSATSVSPATESTGMNGTLSATWVPDLWGSVRRNVEASKAGAEASAAQLANVKLTAQASLAQYYFQILSADNDQKLLDDTTENYKKELEIVEQRKSAGTASESDYAQAATQYEQAQALALDNKITRAQYEHAMAVLLGNTPSEFYLEAKQAKLIPPDVPLVLPSELLERRPDVAQAERLVEQANAQIGVAIAAYFPNFNITANGGYSSSTFANLFNLPALFWSLGGNLTETLFDGGLRGAKVDAAKANYKALAAQYKQTVLSAFQNVEDNLAATRILKEEEEFQKNAAAHAQTVENLITHGYEVGTNTYSDVINAQTTSFTAQKTVNGISAKRMASTVNLIAALGGSWQKEEKK</sequence>
<evidence type="ECO:0008006" key="6">
    <source>
        <dbReference type="Google" id="ProtNLM"/>
    </source>
</evidence>